<organism evidence="1 2">
    <name type="scientific">Ligilactobacillus equi DSM 15833 = JCM 10991</name>
    <dbReference type="NCBI Taxonomy" id="1423740"/>
    <lineage>
        <taxon>Bacteria</taxon>
        <taxon>Bacillati</taxon>
        <taxon>Bacillota</taxon>
        <taxon>Bacilli</taxon>
        <taxon>Lactobacillales</taxon>
        <taxon>Lactobacillaceae</taxon>
        <taxon>Ligilactobacillus</taxon>
    </lineage>
</organism>
<name>A0A0R1TSJ5_9LACO</name>
<dbReference type="RefSeq" id="WP_025021032.1">
    <property type="nucleotide sequence ID" value="NZ_AZFH01000031.1"/>
</dbReference>
<protein>
    <submittedName>
        <fullName evidence="1">Uncharacterized protein</fullName>
    </submittedName>
</protein>
<dbReference type="AlphaFoldDB" id="A0A0R1TSJ5"/>
<accession>A0A0R1TSJ5</accession>
<dbReference type="PATRIC" id="fig|1423740.3.peg.1484"/>
<dbReference type="EMBL" id="AZFH01000031">
    <property type="protein sequence ID" value="KRL81786.1"/>
    <property type="molecule type" value="Genomic_DNA"/>
</dbReference>
<gene>
    <name evidence="1" type="ORF">FC36_GL001378</name>
</gene>
<evidence type="ECO:0000313" key="2">
    <source>
        <dbReference type="Proteomes" id="UP000051048"/>
    </source>
</evidence>
<evidence type="ECO:0000313" key="1">
    <source>
        <dbReference type="EMBL" id="KRL81786.1"/>
    </source>
</evidence>
<reference evidence="1 2" key="1">
    <citation type="journal article" date="2015" name="Genome Announc.">
        <title>Expanding the biotechnology potential of lactobacilli through comparative genomics of 213 strains and associated genera.</title>
        <authorList>
            <person name="Sun Z."/>
            <person name="Harris H.M."/>
            <person name="McCann A."/>
            <person name="Guo C."/>
            <person name="Argimon S."/>
            <person name="Zhang W."/>
            <person name="Yang X."/>
            <person name="Jeffery I.B."/>
            <person name="Cooney J.C."/>
            <person name="Kagawa T.F."/>
            <person name="Liu W."/>
            <person name="Song Y."/>
            <person name="Salvetti E."/>
            <person name="Wrobel A."/>
            <person name="Rasinkangas P."/>
            <person name="Parkhill J."/>
            <person name="Rea M.C."/>
            <person name="O'Sullivan O."/>
            <person name="Ritari J."/>
            <person name="Douillard F.P."/>
            <person name="Paul Ross R."/>
            <person name="Yang R."/>
            <person name="Briner A.E."/>
            <person name="Felis G.E."/>
            <person name="de Vos W.M."/>
            <person name="Barrangou R."/>
            <person name="Klaenhammer T.R."/>
            <person name="Caufield P.W."/>
            <person name="Cui Y."/>
            <person name="Zhang H."/>
            <person name="O'Toole P.W."/>
        </authorList>
    </citation>
    <scope>NUCLEOTIDE SEQUENCE [LARGE SCALE GENOMIC DNA]</scope>
    <source>
        <strain evidence="1 2">DSM 15833</strain>
    </source>
</reference>
<proteinExistence type="predicted"/>
<comment type="caution">
    <text evidence="1">The sequence shown here is derived from an EMBL/GenBank/DDBJ whole genome shotgun (WGS) entry which is preliminary data.</text>
</comment>
<dbReference type="STRING" id="1423740.FC36_GL001378"/>
<dbReference type="Proteomes" id="UP000051048">
    <property type="component" value="Unassembled WGS sequence"/>
</dbReference>
<sequence length="80" mass="8900">MKYEEFKWAVKFMGLDIVEDDEDVVVTKGGNGPGRFVMAISKKHLGDMEALSGIRTLNDDIVKSVNQLASKLSTTPIEER</sequence>